<evidence type="ECO:0000259" key="29">
    <source>
        <dbReference type="Pfam" id="PF00905"/>
    </source>
</evidence>
<comment type="catalytic activity">
    <reaction evidence="23">
        <text>Preferential cleavage: (Ac)2-L-Lys-D-Ala-|-D-Ala. Also transpeptidation of peptidyl-alanyl moieties that are N-acyl substituents of D-alanine.</text>
        <dbReference type="EC" id="3.4.16.4"/>
    </reaction>
</comment>
<evidence type="ECO:0000256" key="7">
    <source>
        <dbReference type="ARBA" id="ARBA00018638"/>
    </source>
</evidence>
<evidence type="ECO:0000313" key="31">
    <source>
        <dbReference type="EMBL" id="MBC8584625.1"/>
    </source>
</evidence>
<proteinExistence type="inferred from homology"/>
<dbReference type="PANTHER" id="PTHR32282">
    <property type="entry name" value="BINDING PROTEIN TRANSPEPTIDASE, PUTATIVE-RELATED"/>
    <property type="match status" value="1"/>
</dbReference>
<dbReference type="GO" id="GO:0071555">
    <property type="term" value="P:cell wall organization"/>
    <property type="evidence" value="ECO:0007669"/>
    <property type="project" value="UniProtKB-KW"/>
</dbReference>
<evidence type="ECO:0000256" key="1">
    <source>
        <dbReference type="ARBA" id="ARBA00002624"/>
    </source>
</evidence>
<comment type="catalytic activity">
    <reaction evidence="25">
        <text>[GlcNAc-(1-&gt;4)-Mur2Ac(oyl-L-Ala-gamma-D-Glu-L-Lys-D-Ala-D-Ala)](n)-di-trans,octa-cis-undecaprenyl diphosphate + beta-D-GlcNAc-(1-&gt;4)-Mur2Ac(oyl-L-Ala-gamma-D-Glu-L-Lys-D-Ala-D-Ala)-di-trans,octa-cis-undecaprenyl diphosphate = [GlcNAc-(1-&gt;4)-Mur2Ac(oyl-L-Ala-gamma-D-Glu-L-Lys-D-Ala-D-Ala)](n+1)-di-trans,octa-cis-undecaprenyl diphosphate + di-trans,octa-cis-undecaprenyl diphosphate + H(+)</text>
        <dbReference type="Rhea" id="RHEA:23708"/>
        <dbReference type="Rhea" id="RHEA-COMP:9602"/>
        <dbReference type="Rhea" id="RHEA-COMP:9603"/>
        <dbReference type="ChEBI" id="CHEBI:15378"/>
        <dbReference type="ChEBI" id="CHEBI:58405"/>
        <dbReference type="ChEBI" id="CHEBI:60033"/>
        <dbReference type="ChEBI" id="CHEBI:78435"/>
        <dbReference type="EC" id="2.4.99.28"/>
    </reaction>
</comment>
<dbReference type="InterPro" id="IPR050396">
    <property type="entry name" value="Glycosyltr_51/Transpeptidase"/>
</dbReference>
<dbReference type="Gene3D" id="3.40.710.10">
    <property type="entry name" value="DD-peptidase/beta-lactamase superfamily"/>
    <property type="match status" value="1"/>
</dbReference>
<dbReference type="EC" id="2.4.99.28" evidence="24"/>
<comment type="similarity">
    <text evidence="5">In the N-terminal section; belongs to the glycosyltransferase 51 family.</text>
</comment>
<evidence type="ECO:0000259" key="30">
    <source>
        <dbReference type="Pfam" id="PF00912"/>
    </source>
</evidence>
<dbReference type="PANTHER" id="PTHR32282:SF33">
    <property type="entry name" value="PEPTIDOGLYCAN GLYCOSYLTRANSFERASE"/>
    <property type="match status" value="1"/>
</dbReference>
<dbReference type="Pfam" id="PF00912">
    <property type="entry name" value="Transgly"/>
    <property type="match status" value="1"/>
</dbReference>
<feature type="region of interest" description="Disordered" evidence="27">
    <location>
        <begin position="704"/>
        <end position="727"/>
    </location>
</feature>
<gene>
    <name evidence="31" type="ORF">H8705_03430</name>
</gene>
<evidence type="ECO:0000256" key="3">
    <source>
        <dbReference type="ARBA" id="ARBA00004752"/>
    </source>
</evidence>
<keyword evidence="10" id="KW-0645">Protease</keyword>
<keyword evidence="21" id="KW-0511">Multifunctional enzyme</keyword>
<evidence type="ECO:0000256" key="4">
    <source>
        <dbReference type="ARBA" id="ARBA00007090"/>
    </source>
</evidence>
<evidence type="ECO:0000256" key="10">
    <source>
        <dbReference type="ARBA" id="ARBA00022670"/>
    </source>
</evidence>
<keyword evidence="14" id="KW-0378">Hydrolase</keyword>
<evidence type="ECO:0000256" key="5">
    <source>
        <dbReference type="ARBA" id="ARBA00007739"/>
    </source>
</evidence>
<keyword evidence="15" id="KW-0133">Cell shape</keyword>
<evidence type="ECO:0000256" key="12">
    <source>
        <dbReference type="ARBA" id="ARBA00022679"/>
    </source>
</evidence>
<keyword evidence="9" id="KW-0121">Carboxypeptidase</keyword>
<dbReference type="GO" id="GO:0008658">
    <property type="term" value="F:penicillin binding"/>
    <property type="evidence" value="ECO:0007669"/>
    <property type="project" value="InterPro"/>
</dbReference>
<evidence type="ECO:0000256" key="26">
    <source>
        <dbReference type="ARBA" id="ARBA00060592"/>
    </source>
</evidence>
<comment type="pathway">
    <text evidence="26">Glycan biosynthesis.</text>
</comment>
<dbReference type="GO" id="GO:0008955">
    <property type="term" value="F:peptidoglycan glycosyltransferase activity"/>
    <property type="evidence" value="ECO:0007669"/>
    <property type="project" value="UniProtKB-EC"/>
</dbReference>
<reference evidence="31" key="1">
    <citation type="submission" date="2020-08" db="EMBL/GenBank/DDBJ databases">
        <title>Genome public.</title>
        <authorList>
            <person name="Liu C."/>
            <person name="Sun Q."/>
        </authorList>
    </citation>
    <scope>NUCLEOTIDE SEQUENCE</scope>
    <source>
        <strain evidence="31">NSJ-64</strain>
    </source>
</reference>
<keyword evidence="18 28" id="KW-1133">Transmembrane helix</keyword>
<evidence type="ECO:0000256" key="23">
    <source>
        <dbReference type="ARBA" id="ARBA00034000"/>
    </source>
</evidence>
<comment type="pathway">
    <text evidence="3">Cell wall biogenesis; peptidoglycan biosynthesis.</text>
</comment>
<evidence type="ECO:0000256" key="13">
    <source>
        <dbReference type="ARBA" id="ARBA00022692"/>
    </source>
</evidence>
<feature type="transmembrane region" description="Helical" evidence="28">
    <location>
        <begin position="21"/>
        <end position="49"/>
    </location>
</feature>
<keyword evidence="22" id="KW-0961">Cell wall biogenesis/degradation</keyword>
<dbReference type="Gene3D" id="1.10.3810.10">
    <property type="entry name" value="Biosynthetic peptidoglycan transglycosylase-like"/>
    <property type="match status" value="1"/>
</dbReference>
<evidence type="ECO:0000256" key="6">
    <source>
        <dbReference type="ARBA" id="ARBA00012448"/>
    </source>
</evidence>
<dbReference type="GO" id="GO:0008360">
    <property type="term" value="P:regulation of cell shape"/>
    <property type="evidence" value="ECO:0007669"/>
    <property type="project" value="UniProtKB-KW"/>
</dbReference>
<evidence type="ECO:0000256" key="25">
    <source>
        <dbReference type="ARBA" id="ARBA00049902"/>
    </source>
</evidence>
<dbReference type="NCBIfam" id="TIGR02074">
    <property type="entry name" value="PBP_1a_fam"/>
    <property type="match status" value="1"/>
</dbReference>
<protein>
    <recommendedName>
        <fullName evidence="7">Penicillin-binding protein 1A</fullName>
        <ecNumber evidence="24">2.4.99.28</ecNumber>
        <ecNumber evidence="6">3.4.16.4</ecNumber>
    </recommendedName>
</protein>
<keyword evidence="8" id="KW-1003">Cell membrane</keyword>
<accession>A0A926IH01</accession>
<evidence type="ECO:0000256" key="21">
    <source>
        <dbReference type="ARBA" id="ARBA00023268"/>
    </source>
</evidence>
<dbReference type="InterPro" id="IPR001460">
    <property type="entry name" value="PCN-bd_Tpept"/>
</dbReference>
<evidence type="ECO:0000256" key="20">
    <source>
        <dbReference type="ARBA" id="ARBA00023251"/>
    </source>
</evidence>
<keyword evidence="16" id="KW-0735">Signal-anchor</keyword>
<comment type="subcellular location">
    <subcellularLocation>
        <location evidence="2">Cell membrane</location>
        <topology evidence="2">Single-pass type II membrane protein</topology>
    </subcellularLocation>
</comment>
<evidence type="ECO:0000256" key="8">
    <source>
        <dbReference type="ARBA" id="ARBA00022475"/>
    </source>
</evidence>
<dbReference type="InterPro" id="IPR036950">
    <property type="entry name" value="PBP_transglycosylase"/>
</dbReference>
<evidence type="ECO:0000256" key="11">
    <source>
        <dbReference type="ARBA" id="ARBA00022676"/>
    </source>
</evidence>
<evidence type="ECO:0000256" key="18">
    <source>
        <dbReference type="ARBA" id="ARBA00022989"/>
    </source>
</evidence>
<evidence type="ECO:0000313" key="32">
    <source>
        <dbReference type="Proteomes" id="UP000623678"/>
    </source>
</evidence>
<keyword evidence="20" id="KW-0046">Antibiotic resistance</keyword>
<comment type="caution">
    <text evidence="31">The sequence shown here is derived from an EMBL/GenBank/DDBJ whole genome shotgun (WGS) entry which is preliminary data.</text>
</comment>
<keyword evidence="17" id="KW-0573">Peptidoglycan synthesis</keyword>
<evidence type="ECO:0000256" key="17">
    <source>
        <dbReference type="ARBA" id="ARBA00022984"/>
    </source>
</evidence>
<comment type="function">
    <text evidence="1">Cell wall formation. Synthesis of cross-linked peptidoglycan from the lipid intermediates. The enzyme has a penicillin-insensitive transglycosylase N-terminal domain (formation of linear glycan strands) and a penicillin-sensitive transpeptidase C-terminal domain (cross-linking of the peptide subunits).</text>
</comment>
<evidence type="ECO:0000256" key="24">
    <source>
        <dbReference type="ARBA" id="ARBA00044770"/>
    </source>
</evidence>
<name>A0A926IH01_9FIRM</name>
<dbReference type="GO" id="GO:0046677">
    <property type="term" value="P:response to antibiotic"/>
    <property type="evidence" value="ECO:0007669"/>
    <property type="project" value="UniProtKB-KW"/>
</dbReference>
<evidence type="ECO:0000256" key="19">
    <source>
        <dbReference type="ARBA" id="ARBA00023136"/>
    </source>
</evidence>
<evidence type="ECO:0000256" key="27">
    <source>
        <dbReference type="SAM" id="MobiDB-lite"/>
    </source>
</evidence>
<dbReference type="InterPro" id="IPR023346">
    <property type="entry name" value="Lysozyme-like_dom_sf"/>
</dbReference>
<keyword evidence="12" id="KW-0808">Transferase</keyword>
<evidence type="ECO:0000256" key="16">
    <source>
        <dbReference type="ARBA" id="ARBA00022968"/>
    </source>
</evidence>
<feature type="domain" description="Glycosyl transferase family 51" evidence="30">
    <location>
        <begin position="84"/>
        <end position="257"/>
    </location>
</feature>
<dbReference type="SUPFAM" id="SSF56601">
    <property type="entry name" value="beta-lactamase/transpeptidase-like"/>
    <property type="match status" value="1"/>
</dbReference>
<dbReference type="EC" id="3.4.16.4" evidence="6"/>
<evidence type="ECO:0000256" key="2">
    <source>
        <dbReference type="ARBA" id="ARBA00004401"/>
    </source>
</evidence>
<dbReference type="InterPro" id="IPR001264">
    <property type="entry name" value="Glyco_trans_51"/>
</dbReference>
<dbReference type="Pfam" id="PF00905">
    <property type="entry name" value="Transpeptidase"/>
    <property type="match status" value="1"/>
</dbReference>
<evidence type="ECO:0000256" key="28">
    <source>
        <dbReference type="SAM" id="Phobius"/>
    </source>
</evidence>
<dbReference type="InterPro" id="IPR012338">
    <property type="entry name" value="Beta-lactam/transpept-like"/>
</dbReference>
<evidence type="ECO:0000256" key="14">
    <source>
        <dbReference type="ARBA" id="ARBA00022801"/>
    </source>
</evidence>
<dbReference type="GO" id="GO:0005886">
    <property type="term" value="C:plasma membrane"/>
    <property type="evidence" value="ECO:0007669"/>
    <property type="project" value="UniProtKB-SubCell"/>
</dbReference>
<dbReference type="Proteomes" id="UP000623678">
    <property type="component" value="Unassembled WGS sequence"/>
</dbReference>
<evidence type="ECO:0000256" key="22">
    <source>
        <dbReference type="ARBA" id="ARBA00023316"/>
    </source>
</evidence>
<organism evidence="31 32">
    <name type="scientific">Youxingia wuxianensis</name>
    <dbReference type="NCBI Taxonomy" id="2763678"/>
    <lineage>
        <taxon>Bacteria</taxon>
        <taxon>Bacillati</taxon>
        <taxon>Bacillota</taxon>
        <taxon>Clostridia</taxon>
        <taxon>Eubacteriales</taxon>
        <taxon>Oscillospiraceae</taxon>
        <taxon>Youxingia</taxon>
    </lineage>
</organism>
<keyword evidence="13 28" id="KW-0812">Transmembrane</keyword>
<comment type="similarity">
    <text evidence="4">In the C-terminal section; belongs to the transpeptidase family.</text>
</comment>
<sequence>MESKKNNNFSAGKVLKSTFANIGRVIAALVMVGIITGCIVASVLTVYILRYINSDEQIRLEDATFNYTTIFYATDPATGEPKELQKLYGIENRTEVDYDQIPKHMEEALIAIEDKRFWEHQGVDWKRTFGAFVNMFVPIYKNNAGGSTITQQLIKNITGDDELRIERKVQEIFRALNLEKNYSKEQILAAYLNTVYFGNSCYGVQAAANVYFGKDVSELSVAESAAIIGITQYPGAYDPFVNPDKNRERQEDVLWAMWDQGKLTDEEYEQALNEPLEFKGAAHFQEVQQINSYFVDMVIEDVIADLVEEKGYTYQFAQRQLYSGGYRIYTTVDVEMQNYLEEFYSSAENFPPVTNEEYPQSACVITDLNGKILAVAGEIGEKTNNRSFNRATMALRQTGSAIKPLAAYLQAFENDIVTWSTKIEDSPITITENGQEISWPVNYYNSYLGDVTVDEAIQRSVNTIPVKLVKMVGERTVYDFLKQKVGCYNLVDKQVVNGQIMTDVTLSGMALGGLTHGITPLEMAGAYQIFGNGGLYTPPYSYTKVLNAKGDIILEKDTTPRRVITQETATILNKLMQRVTTGPYGTGRAAKFSSMPVAGKTGTSSEDYDQWFMGVTPYYVTAVWMGYDTPATIRYVGLTYPPPVAYKSIMGPIHEGLEVKDFPVWGQVEKAMYCTESGGLALDTCPTTAEGWYKSSNLPAECSEHSDVISSKDLTDDEDEDGSGHVRRVKDGDKTVIIFDD</sequence>
<evidence type="ECO:0000256" key="15">
    <source>
        <dbReference type="ARBA" id="ARBA00022960"/>
    </source>
</evidence>
<dbReference type="GO" id="GO:0009252">
    <property type="term" value="P:peptidoglycan biosynthetic process"/>
    <property type="evidence" value="ECO:0007669"/>
    <property type="project" value="UniProtKB-KW"/>
</dbReference>
<dbReference type="FunFam" id="1.10.3810.10:FF:000001">
    <property type="entry name" value="Penicillin-binding protein 1A"/>
    <property type="match status" value="1"/>
</dbReference>
<dbReference type="AlphaFoldDB" id="A0A926IH01"/>
<keyword evidence="19 28" id="KW-0472">Membrane</keyword>
<dbReference type="GO" id="GO:0009002">
    <property type="term" value="F:serine-type D-Ala-D-Ala carboxypeptidase activity"/>
    <property type="evidence" value="ECO:0007669"/>
    <property type="project" value="UniProtKB-EC"/>
</dbReference>
<dbReference type="EMBL" id="JACRTD010000002">
    <property type="protein sequence ID" value="MBC8584625.1"/>
    <property type="molecule type" value="Genomic_DNA"/>
</dbReference>
<dbReference type="SUPFAM" id="SSF53955">
    <property type="entry name" value="Lysozyme-like"/>
    <property type="match status" value="1"/>
</dbReference>
<keyword evidence="32" id="KW-1185">Reference proteome</keyword>
<keyword evidence="11" id="KW-0328">Glycosyltransferase</keyword>
<dbReference type="RefSeq" id="WP_262394450.1">
    <property type="nucleotide sequence ID" value="NZ_JACRTD010000002.1"/>
</dbReference>
<evidence type="ECO:0000256" key="9">
    <source>
        <dbReference type="ARBA" id="ARBA00022645"/>
    </source>
</evidence>
<dbReference type="GO" id="GO:0006508">
    <property type="term" value="P:proteolysis"/>
    <property type="evidence" value="ECO:0007669"/>
    <property type="project" value="UniProtKB-KW"/>
</dbReference>
<feature type="domain" description="Penicillin-binding protein transpeptidase" evidence="29">
    <location>
        <begin position="363"/>
        <end position="629"/>
    </location>
</feature>